<sequence length="143" mass="15111">MNTTLFSRDTALLVSRLALSSLFLVMGWGKLSDYAGAVAYMTQTGSPFPALSALLAILVELGTGIALILGLLTTPVALMLAAYTVATAFIGHHFWTMTGMLRYDMTIHFYKNISIAGGLIALAVAGPGRFALSRIRTANTAPA</sequence>
<dbReference type="InterPro" id="IPR051907">
    <property type="entry name" value="DoxX-like_oxidoreductase"/>
</dbReference>
<gene>
    <name evidence="8" type="ORF">GOB84_11655</name>
</gene>
<organism evidence="8 9">
    <name type="scientific">Acetobacter fallax</name>
    <dbReference type="NCBI Taxonomy" id="1737473"/>
    <lineage>
        <taxon>Bacteria</taxon>
        <taxon>Pseudomonadati</taxon>
        <taxon>Pseudomonadota</taxon>
        <taxon>Alphaproteobacteria</taxon>
        <taxon>Acetobacterales</taxon>
        <taxon>Acetobacteraceae</taxon>
        <taxon>Acetobacter</taxon>
    </lineage>
</organism>
<protein>
    <submittedName>
        <fullName evidence="8">DoxX family membrane protein</fullName>
    </submittedName>
</protein>
<dbReference type="Pfam" id="PF07681">
    <property type="entry name" value="DoxX"/>
    <property type="match status" value="1"/>
</dbReference>
<keyword evidence="4 7" id="KW-0812">Transmembrane</keyword>
<evidence type="ECO:0000256" key="4">
    <source>
        <dbReference type="ARBA" id="ARBA00022692"/>
    </source>
</evidence>
<evidence type="ECO:0000256" key="1">
    <source>
        <dbReference type="ARBA" id="ARBA00004651"/>
    </source>
</evidence>
<evidence type="ECO:0000256" key="3">
    <source>
        <dbReference type="ARBA" id="ARBA00022475"/>
    </source>
</evidence>
<keyword evidence="6 7" id="KW-0472">Membrane</keyword>
<comment type="subcellular location">
    <subcellularLocation>
        <location evidence="1">Cell membrane</location>
        <topology evidence="1">Multi-pass membrane protein</topology>
    </subcellularLocation>
</comment>
<evidence type="ECO:0000256" key="5">
    <source>
        <dbReference type="ARBA" id="ARBA00022989"/>
    </source>
</evidence>
<dbReference type="InterPro" id="IPR032808">
    <property type="entry name" value="DoxX"/>
</dbReference>
<dbReference type="PANTHER" id="PTHR33452:SF1">
    <property type="entry name" value="INNER MEMBRANE PROTEIN YPHA-RELATED"/>
    <property type="match status" value="1"/>
</dbReference>
<evidence type="ECO:0000256" key="6">
    <source>
        <dbReference type="ARBA" id="ARBA00023136"/>
    </source>
</evidence>
<keyword evidence="9" id="KW-1185">Reference proteome</keyword>
<feature type="transmembrane region" description="Helical" evidence="7">
    <location>
        <begin position="49"/>
        <end position="69"/>
    </location>
</feature>
<keyword evidence="5 7" id="KW-1133">Transmembrane helix</keyword>
<dbReference type="EMBL" id="WOSW01000023">
    <property type="protein sequence ID" value="NHO33203.1"/>
    <property type="molecule type" value="Genomic_DNA"/>
</dbReference>
<name>A0ABX0KBN7_9PROT</name>
<evidence type="ECO:0000256" key="7">
    <source>
        <dbReference type="SAM" id="Phobius"/>
    </source>
</evidence>
<comment type="caution">
    <text evidence="8">The sequence shown here is derived from an EMBL/GenBank/DDBJ whole genome shotgun (WGS) entry which is preliminary data.</text>
</comment>
<feature type="transmembrane region" description="Helical" evidence="7">
    <location>
        <begin position="107"/>
        <end position="126"/>
    </location>
</feature>
<accession>A0ABX0KBN7</accession>
<evidence type="ECO:0000313" key="8">
    <source>
        <dbReference type="EMBL" id="NHO33203.1"/>
    </source>
</evidence>
<evidence type="ECO:0000256" key="2">
    <source>
        <dbReference type="ARBA" id="ARBA00006679"/>
    </source>
</evidence>
<feature type="transmembrane region" description="Helical" evidence="7">
    <location>
        <begin position="12"/>
        <end position="29"/>
    </location>
</feature>
<evidence type="ECO:0000313" key="9">
    <source>
        <dbReference type="Proteomes" id="UP000615326"/>
    </source>
</evidence>
<dbReference type="PANTHER" id="PTHR33452">
    <property type="entry name" value="OXIDOREDUCTASE CATD-RELATED"/>
    <property type="match status" value="1"/>
</dbReference>
<comment type="similarity">
    <text evidence="2">Belongs to the DoxX family.</text>
</comment>
<reference evidence="8 9" key="1">
    <citation type="journal article" date="2020" name="Int. J. Syst. Evol. Microbiol.">
        <title>Novel acetic acid bacteria from cider fermentations: Acetobacter conturbans sp. nov. and Acetobacter fallax sp. nov.</title>
        <authorList>
            <person name="Sombolestani A.S."/>
            <person name="Cleenwerck I."/>
            <person name="Cnockaert M."/>
            <person name="Borremans W."/>
            <person name="Wieme A.D."/>
            <person name="De Vuyst L."/>
            <person name="Vandamme P."/>
        </authorList>
    </citation>
    <scope>NUCLEOTIDE SEQUENCE [LARGE SCALE GENOMIC DNA]</scope>
    <source>
        <strain evidence="8 9">LMG 1637</strain>
    </source>
</reference>
<keyword evidence="3" id="KW-1003">Cell membrane</keyword>
<feature type="transmembrane region" description="Helical" evidence="7">
    <location>
        <begin position="76"/>
        <end position="95"/>
    </location>
</feature>
<dbReference type="RefSeq" id="WP_173577730.1">
    <property type="nucleotide sequence ID" value="NZ_WOSW01000023.1"/>
</dbReference>
<dbReference type="Proteomes" id="UP000615326">
    <property type="component" value="Unassembled WGS sequence"/>
</dbReference>
<proteinExistence type="inferred from homology"/>